<dbReference type="Pfam" id="PF11041">
    <property type="entry name" value="Phage_Wedge1"/>
    <property type="match status" value="1"/>
</dbReference>
<dbReference type="InterPro" id="IPR021283">
    <property type="entry name" value="Phage_Wedge1"/>
</dbReference>
<evidence type="ECO:0000313" key="2">
    <source>
        <dbReference type="Proteomes" id="UP000286147"/>
    </source>
</evidence>
<gene>
    <name evidence="1" type="ORF">DWY77_02880</name>
</gene>
<reference evidence="1 2" key="1">
    <citation type="submission" date="2018-08" db="EMBL/GenBank/DDBJ databases">
        <title>A genome reference for cultivated species of the human gut microbiota.</title>
        <authorList>
            <person name="Zou Y."/>
            <person name="Xue W."/>
            <person name="Luo G."/>
        </authorList>
    </citation>
    <scope>NUCLEOTIDE SEQUENCE [LARGE SCALE GENOMIC DNA]</scope>
    <source>
        <strain evidence="1 2">AF27-12</strain>
    </source>
</reference>
<organism evidence="1 2">
    <name type="scientific">Megamonas rupellensis</name>
    <dbReference type="NCBI Taxonomy" id="491921"/>
    <lineage>
        <taxon>Bacteria</taxon>
        <taxon>Bacillati</taxon>
        <taxon>Bacillota</taxon>
        <taxon>Negativicutes</taxon>
        <taxon>Selenomonadales</taxon>
        <taxon>Selenomonadaceae</taxon>
        <taxon>Megamonas</taxon>
    </lineage>
</organism>
<dbReference type="AlphaFoldDB" id="A0A412CGI5"/>
<dbReference type="RefSeq" id="WP_118035628.1">
    <property type="nucleotide sequence ID" value="NZ_QRTP01000004.1"/>
</dbReference>
<dbReference type="Proteomes" id="UP000286147">
    <property type="component" value="Unassembled WGS sequence"/>
</dbReference>
<evidence type="ECO:0000313" key="1">
    <source>
        <dbReference type="EMBL" id="RGQ85567.1"/>
    </source>
</evidence>
<comment type="caution">
    <text evidence="1">The sequence shown here is derived from an EMBL/GenBank/DDBJ whole genome shotgun (WGS) entry which is preliminary data.</text>
</comment>
<protein>
    <submittedName>
        <fullName evidence="1">DUF2612 domain-containing protein</fullName>
    </submittedName>
</protein>
<sequence>MDTLYYLNLIPSEYRLKPNFIQWLNKAITLYQDNNACAIDIIKAFDLDTATGNQLDIIGIILGRSRQLYFQSPDNFSAILDDNAYRTLLRAKIVWNQWKGSIPELYTLWDIVLPENELIVLDNQDMTMDVFISGKLTDIEKQLIRHNLIIPKPQSVRINYVIVEDEGGLPIFAYRYNTTRLAGYTAHWVFDSYKFTNKKIFGYGEETNDIAGYSNGQWMYNM</sequence>
<proteinExistence type="predicted"/>
<accession>A0A412CGI5</accession>
<name>A0A412CGI5_9FIRM</name>
<dbReference type="EMBL" id="QRTP01000004">
    <property type="protein sequence ID" value="RGQ85567.1"/>
    <property type="molecule type" value="Genomic_DNA"/>
</dbReference>